<dbReference type="InterPro" id="IPR044136">
    <property type="entry name" value="Lys-tRNA-ligase_II_N"/>
</dbReference>
<dbReference type="GO" id="GO:0006430">
    <property type="term" value="P:lysyl-tRNA aminoacylation"/>
    <property type="evidence" value="ECO:0007669"/>
    <property type="project" value="UniProtKB-UniRule"/>
</dbReference>
<evidence type="ECO:0000313" key="13">
    <source>
        <dbReference type="Proteomes" id="UP000185124"/>
    </source>
</evidence>
<evidence type="ECO:0000256" key="10">
    <source>
        <dbReference type="RuleBase" id="RU000336"/>
    </source>
</evidence>
<comment type="catalytic activity">
    <reaction evidence="8 9 10">
        <text>tRNA(Lys) + L-lysine + ATP = L-lysyl-tRNA(Lys) + AMP + diphosphate</text>
        <dbReference type="Rhea" id="RHEA:20792"/>
        <dbReference type="Rhea" id="RHEA-COMP:9696"/>
        <dbReference type="Rhea" id="RHEA-COMP:9697"/>
        <dbReference type="ChEBI" id="CHEBI:30616"/>
        <dbReference type="ChEBI" id="CHEBI:32551"/>
        <dbReference type="ChEBI" id="CHEBI:33019"/>
        <dbReference type="ChEBI" id="CHEBI:78442"/>
        <dbReference type="ChEBI" id="CHEBI:78529"/>
        <dbReference type="ChEBI" id="CHEBI:456215"/>
        <dbReference type="EC" id="6.1.1.6"/>
    </reaction>
</comment>
<reference evidence="13" key="1">
    <citation type="submission" date="2016-12" db="EMBL/GenBank/DDBJ databases">
        <authorList>
            <person name="Varghese N."/>
            <person name="Submissions S."/>
        </authorList>
    </citation>
    <scope>NUCLEOTIDE SEQUENCE [LARGE SCALE GENOMIC DNA]</scope>
    <source>
        <strain evidence="13">DSM 45599</strain>
    </source>
</reference>
<keyword evidence="2 9" id="KW-0436">Ligase</keyword>
<keyword evidence="3 9" id="KW-0479">Metal-binding</keyword>
<comment type="similarity">
    <text evidence="1 9">Belongs to the class-II aminoacyl-tRNA synthetase family.</text>
</comment>
<dbReference type="InterPro" id="IPR004365">
    <property type="entry name" value="NA-bd_OB_tRNA"/>
</dbReference>
<dbReference type="PANTHER" id="PTHR42918">
    <property type="entry name" value="LYSYL-TRNA SYNTHETASE"/>
    <property type="match status" value="1"/>
</dbReference>
<dbReference type="EMBL" id="FSQT01000002">
    <property type="protein sequence ID" value="SIN24866.1"/>
    <property type="molecule type" value="Genomic_DNA"/>
</dbReference>
<keyword evidence="13" id="KW-1185">Reference proteome</keyword>
<dbReference type="RefSeq" id="WP_074315083.1">
    <property type="nucleotide sequence ID" value="NZ_FSQT01000002.1"/>
</dbReference>
<sequence length="502" mass="55684">MSEQNAVPVDPADDLPEQMKVRREKRDRMIADGVEAYPVGFPRTTTLSEVRGRYADLPTDTATGDQVSVTGRVIFVRNTGKLCFATLRDGDGTELQAMLSLDRVGPERLEAWKRLVDLGDHVGVTGEVITSRRGELSVLAERWEMTAKALRPLPVAHKPLSEEARVRQRYVDLIVRPQARQMVRTRAAAVRSLRDSLHGQGFIEVETPMLQLLHGGAAARPFVTHSNALNTDLYLRIAPELFLKRAVVGGVDRVFEINRNFRNEGVDSSHSPEFAMLETYEAYGDYDTMAELTRNLVQQAAVAVSGSTVVTHADGREFDLGGEWRTVTLFGVLSEALGEEVTVRTERSRLVEYADKVGLAVDPKWGPGKLAEELFEELVVPGLDAPTFVRDYPEETSPLTRAHRSEPGLAEKWDLYVLGFELGTAYSELVDPVVQRERLVAQAQLGARGDDEAMRLDEDFLRAMEYGMPPAGGMGMGIDRLLMALTGLGIRETILFPLVRPE</sequence>
<dbReference type="NCBIfam" id="NF001756">
    <property type="entry name" value="PRK00484.1"/>
    <property type="match status" value="1"/>
</dbReference>
<feature type="binding site" evidence="9">
    <location>
        <position position="421"/>
    </location>
    <ligand>
        <name>Mg(2+)</name>
        <dbReference type="ChEBI" id="CHEBI:18420"/>
        <label>1</label>
    </ligand>
</feature>
<dbReference type="HAMAP" id="MF_00252">
    <property type="entry name" value="Lys_tRNA_synth_class2"/>
    <property type="match status" value="1"/>
</dbReference>
<dbReference type="GO" id="GO:0000287">
    <property type="term" value="F:magnesium ion binding"/>
    <property type="evidence" value="ECO:0007669"/>
    <property type="project" value="UniProtKB-UniRule"/>
</dbReference>
<dbReference type="InterPro" id="IPR002313">
    <property type="entry name" value="Lys-tRNA-ligase_II"/>
</dbReference>
<feature type="binding site" evidence="9">
    <location>
        <position position="414"/>
    </location>
    <ligand>
        <name>Mg(2+)</name>
        <dbReference type="ChEBI" id="CHEBI:18420"/>
        <label>1</label>
    </ligand>
</feature>
<feature type="binding site" evidence="9">
    <location>
        <position position="421"/>
    </location>
    <ligand>
        <name>Mg(2+)</name>
        <dbReference type="ChEBI" id="CHEBI:18420"/>
        <label>2</label>
    </ligand>
</feature>
<dbReference type="PRINTS" id="PR00982">
    <property type="entry name" value="TRNASYNTHLYS"/>
</dbReference>
<feature type="domain" description="Aminoacyl-transfer RNA synthetases class-II family profile" evidence="11">
    <location>
        <begin position="191"/>
        <end position="501"/>
    </location>
</feature>
<dbReference type="GO" id="GO:0005829">
    <property type="term" value="C:cytosol"/>
    <property type="evidence" value="ECO:0007669"/>
    <property type="project" value="TreeGrafter"/>
</dbReference>
<dbReference type="GO" id="GO:0004824">
    <property type="term" value="F:lysine-tRNA ligase activity"/>
    <property type="evidence" value="ECO:0007669"/>
    <property type="project" value="UniProtKB-UniRule"/>
</dbReference>
<comment type="subcellular location">
    <subcellularLocation>
        <location evidence="9">Cytoplasm</location>
    </subcellularLocation>
</comment>
<evidence type="ECO:0000256" key="9">
    <source>
        <dbReference type="HAMAP-Rule" id="MF_00252"/>
    </source>
</evidence>
<evidence type="ECO:0000256" key="6">
    <source>
        <dbReference type="ARBA" id="ARBA00022917"/>
    </source>
</evidence>
<dbReference type="EC" id="6.1.1.6" evidence="9"/>
<dbReference type="SUPFAM" id="SSF55681">
    <property type="entry name" value="Class II aaRS and biotin synthetases"/>
    <property type="match status" value="1"/>
</dbReference>
<keyword evidence="9" id="KW-0963">Cytoplasm</keyword>
<dbReference type="InterPro" id="IPR012340">
    <property type="entry name" value="NA-bd_OB-fold"/>
</dbReference>
<dbReference type="PROSITE" id="PS50862">
    <property type="entry name" value="AA_TRNA_LIGASE_II"/>
    <property type="match status" value="1"/>
</dbReference>
<dbReference type="Pfam" id="PF01336">
    <property type="entry name" value="tRNA_anti-codon"/>
    <property type="match status" value="1"/>
</dbReference>
<dbReference type="FunFam" id="2.40.50.140:FF:000024">
    <property type="entry name" value="Lysine--tRNA ligase"/>
    <property type="match status" value="1"/>
</dbReference>
<dbReference type="AlphaFoldDB" id="A0A1N5ZSR3"/>
<evidence type="ECO:0000256" key="1">
    <source>
        <dbReference type="ARBA" id="ARBA00008226"/>
    </source>
</evidence>
<keyword evidence="5 9" id="KW-0067">ATP-binding</keyword>
<accession>A0A1N5ZSR3</accession>
<dbReference type="NCBIfam" id="TIGR00499">
    <property type="entry name" value="lysS_bact"/>
    <property type="match status" value="1"/>
</dbReference>
<comment type="cofactor">
    <cofactor evidence="9 10">
        <name>Mg(2+)</name>
        <dbReference type="ChEBI" id="CHEBI:18420"/>
    </cofactor>
    <text evidence="9 10">Binds 3 Mg(2+) ions per subunit.</text>
</comment>
<organism evidence="12 13">
    <name type="scientific">Micromonospora cremea</name>
    <dbReference type="NCBI Taxonomy" id="709881"/>
    <lineage>
        <taxon>Bacteria</taxon>
        <taxon>Bacillati</taxon>
        <taxon>Actinomycetota</taxon>
        <taxon>Actinomycetes</taxon>
        <taxon>Micromonosporales</taxon>
        <taxon>Micromonosporaceae</taxon>
        <taxon>Micromonospora</taxon>
    </lineage>
</organism>
<dbReference type="InterPro" id="IPR045864">
    <property type="entry name" value="aa-tRNA-synth_II/BPL/LPL"/>
</dbReference>
<dbReference type="GO" id="GO:0000049">
    <property type="term" value="F:tRNA binding"/>
    <property type="evidence" value="ECO:0007669"/>
    <property type="project" value="TreeGrafter"/>
</dbReference>
<dbReference type="InterPro" id="IPR006195">
    <property type="entry name" value="aa-tRNA-synth_II"/>
</dbReference>
<dbReference type="STRING" id="709881.SAMN04489832_4383"/>
<dbReference type="Gene3D" id="3.30.930.10">
    <property type="entry name" value="Bira Bifunctional Protein, Domain 2"/>
    <property type="match status" value="1"/>
</dbReference>
<evidence type="ECO:0000256" key="7">
    <source>
        <dbReference type="ARBA" id="ARBA00023146"/>
    </source>
</evidence>
<evidence type="ECO:0000256" key="2">
    <source>
        <dbReference type="ARBA" id="ARBA00022598"/>
    </source>
</evidence>
<dbReference type="InterPro" id="IPR004364">
    <property type="entry name" value="Aa-tRNA-synt_II"/>
</dbReference>
<keyword evidence="9 10" id="KW-0460">Magnesium</keyword>
<evidence type="ECO:0000256" key="4">
    <source>
        <dbReference type="ARBA" id="ARBA00022741"/>
    </source>
</evidence>
<evidence type="ECO:0000256" key="3">
    <source>
        <dbReference type="ARBA" id="ARBA00022723"/>
    </source>
</evidence>
<evidence type="ECO:0000313" key="12">
    <source>
        <dbReference type="EMBL" id="SIN24866.1"/>
    </source>
</evidence>
<name>A0A1N5ZSR3_9ACTN</name>
<dbReference type="Pfam" id="PF00152">
    <property type="entry name" value="tRNA-synt_2"/>
    <property type="match status" value="1"/>
</dbReference>
<evidence type="ECO:0000259" key="11">
    <source>
        <dbReference type="PROSITE" id="PS50862"/>
    </source>
</evidence>
<protein>
    <recommendedName>
        <fullName evidence="9">Lysine--tRNA ligase</fullName>
        <ecNumber evidence="9">6.1.1.6</ecNumber>
    </recommendedName>
    <alternativeName>
        <fullName evidence="9">Lysyl-tRNA synthetase</fullName>
        <shortName evidence="9">LysRS</shortName>
    </alternativeName>
</protein>
<dbReference type="OrthoDB" id="9801152at2"/>
<evidence type="ECO:0000256" key="5">
    <source>
        <dbReference type="ARBA" id="ARBA00022840"/>
    </source>
</evidence>
<proteinExistence type="inferred from homology"/>
<dbReference type="InterPro" id="IPR018149">
    <property type="entry name" value="Lys-tRNA-synth_II_C"/>
</dbReference>
<dbReference type="Proteomes" id="UP000185124">
    <property type="component" value="Unassembled WGS sequence"/>
</dbReference>
<keyword evidence="4 9" id="KW-0547">Nucleotide-binding</keyword>
<dbReference type="GO" id="GO:0005524">
    <property type="term" value="F:ATP binding"/>
    <property type="evidence" value="ECO:0007669"/>
    <property type="project" value="UniProtKB-UniRule"/>
</dbReference>
<keyword evidence="6 9" id="KW-0648">Protein biosynthesis</keyword>
<dbReference type="CDD" id="cd04322">
    <property type="entry name" value="LysRS_N"/>
    <property type="match status" value="1"/>
</dbReference>
<dbReference type="PANTHER" id="PTHR42918:SF15">
    <property type="entry name" value="LYSINE--TRNA LIGASE, CHLOROPLASTIC_MITOCHONDRIAL"/>
    <property type="match status" value="1"/>
</dbReference>
<comment type="subunit">
    <text evidence="9">Homodimer.</text>
</comment>
<gene>
    <name evidence="9" type="primary">lysS</name>
    <name evidence="12" type="ORF">SAMN04489832_4383</name>
</gene>
<keyword evidence="7 9" id="KW-0030">Aminoacyl-tRNA synthetase</keyword>
<dbReference type="Gene3D" id="2.40.50.140">
    <property type="entry name" value="Nucleic acid-binding proteins"/>
    <property type="match status" value="1"/>
</dbReference>
<dbReference type="SUPFAM" id="SSF50249">
    <property type="entry name" value="Nucleic acid-binding proteins"/>
    <property type="match status" value="1"/>
</dbReference>
<evidence type="ECO:0000256" key="8">
    <source>
        <dbReference type="ARBA" id="ARBA00048573"/>
    </source>
</evidence>